<dbReference type="InterPro" id="IPR018247">
    <property type="entry name" value="EF_Hand_1_Ca_BS"/>
</dbReference>
<dbReference type="KEGG" id="dmm:dnm_075170"/>
<dbReference type="InterPro" id="IPR044060">
    <property type="entry name" value="Bacterial_rp_domain"/>
</dbReference>
<proteinExistence type="predicted"/>
<accession>A0A975BUL8</accession>
<dbReference type="Gene3D" id="1.10.1330.10">
    <property type="entry name" value="Dockerin domain"/>
    <property type="match status" value="1"/>
</dbReference>
<dbReference type="PROSITE" id="PS00018">
    <property type="entry name" value="EF_HAND_1"/>
    <property type="match status" value="1"/>
</dbReference>
<dbReference type="InterPro" id="IPR036439">
    <property type="entry name" value="Dockerin_dom_sf"/>
</dbReference>
<dbReference type="SUPFAM" id="SSF63446">
    <property type="entry name" value="Type I dockerin domain"/>
    <property type="match status" value="1"/>
</dbReference>
<dbReference type="SUPFAM" id="SSF82171">
    <property type="entry name" value="DPP6 N-terminal domain-like"/>
    <property type="match status" value="1"/>
</dbReference>
<gene>
    <name evidence="4" type="ORF">dnm_075170</name>
</gene>
<dbReference type="CDD" id="cd14256">
    <property type="entry name" value="Dockerin_I"/>
    <property type="match status" value="1"/>
</dbReference>
<dbReference type="InterPro" id="IPR013517">
    <property type="entry name" value="FG-GAP"/>
</dbReference>
<dbReference type="RefSeq" id="WP_207679227.1">
    <property type="nucleotide sequence ID" value="NZ_CP061800.1"/>
</dbReference>
<dbReference type="PANTHER" id="PTHR36220">
    <property type="entry name" value="UNNAMED PRODUCT"/>
    <property type="match status" value="1"/>
</dbReference>
<reference evidence="4" key="1">
    <citation type="journal article" date="2021" name="Microb. Physiol.">
        <title>Proteogenomic Insights into the Physiology of Marine, Sulfate-Reducing, Filamentous Desulfonema limicola and Desulfonema magnum.</title>
        <authorList>
            <person name="Schnaars V."/>
            <person name="Wohlbrand L."/>
            <person name="Scheve S."/>
            <person name="Hinrichs C."/>
            <person name="Reinhardt R."/>
            <person name="Rabus R."/>
        </authorList>
    </citation>
    <scope>NUCLEOTIDE SEQUENCE</scope>
    <source>
        <strain evidence="4">4be13</strain>
    </source>
</reference>
<keyword evidence="5" id="KW-1185">Reference proteome</keyword>
<name>A0A975BUL8_9BACT</name>
<feature type="signal peptide" evidence="2">
    <location>
        <begin position="1"/>
        <end position="26"/>
    </location>
</feature>
<dbReference type="Gene3D" id="2.130.10.130">
    <property type="entry name" value="Integrin alpha, N-terminal"/>
    <property type="match status" value="1"/>
</dbReference>
<dbReference type="AlphaFoldDB" id="A0A975BUL8"/>
<dbReference type="EMBL" id="CP061800">
    <property type="protein sequence ID" value="QTA91450.1"/>
    <property type="molecule type" value="Genomic_DNA"/>
</dbReference>
<evidence type="ECO:0000256" key="2">
    <source>
        <dbReference type="SAM" id="SignalP"/>
    </source>
</evidence>
<feature type="chain" id="PRO_5037724233" evidence="2">
    <location>
        <begin position="27"/>
        <end position="685"/>
    </location>
</feature>
<evidence type="ECO:0000256" key="1">
    <source>
        <dbReference type="ARBA" id="ARBA00022729"/>
    </source>
</evidence>
<dbReference type="Proteomes" id="UP000663722">
    <property type="component" value="Chromosome"/>
</dbReference>
<organism evidence="4 5">
    <name type="scientific">Desulfonema magnum</name>
    <dbReference type="NCBI Taxonomy" id="45655"/>
    <lineage>
        <taxon>Bacteria</taxon>
        <taxon>Pseudomonadati</taxon>
        <taxon>Thermodesulfobacteriota</taxon>
        <taxon>Desulfobacteria</taxon>
        <taxon>Desulfobacterales</taxon>
        <taxon>Desulfococcaceae</taxon>
        <taxon>Desulfonema</taxon>
    </lineage>
</organism>
<keyword evidence="1 2" id="KW-0732">Signal</keyword>
<sequence>MNLEIRKFFLSGFGVLLSVMLSLAFADEPASHEITVIAEANGNIVPSGTFTVNHGETRNFFITSDDGYEIAAITYGGNSISADTGISSLQYPLENITQDIEFQVEFRMAELMGVEIFADDDKPDNLFGGAVSISGDDVLIGAYGNNAAYIFTKEGNTWSQRAKLMPEGDVLDFGWPVSLSRDYALVGAMNAACIFVRGEDGWVRQETLTPDDSGQGNFGSPVSLSGDYALIGDYSDNGFTGAAYVFRRNGAVWERQAKLTGSDAGENSMFGASLAISGDYAVISQYSHERGTVYIFEHDGDSWTERVKKSGGAYFAEAVGISDSGHYVAISNYDQPPLILTKTESSWEEQNVTVTSDNFSNLGISDDAACLASMWSNKAYLLRRYETSWRHEREFYHPENIKGFGSSVSVSGDYAVVGADNFGSEDGRGGLAYIYDIAPVSEDYQVFPELANPVKKDTYTVIWDKTDVNSEAAELRLYLKDEENNYAAFSSLKIIENFGRTSATLSEELENGIYRLGMVEMHTSEDGGEASAHWITSDFVIGEMLTRTITASAEEGGTISPAGEVIVNHGSDQQFEFSPDAGWYIENISVDNEPAELTTSYTFPNVSQDHAIHVSFAEPNQKKGDINGDNKISIADVILCLQTITCSDSALSVTKKGDVNSDRRIGLAEAVYLLQVLNEVPADDQ</sequence>
<dbReference type="GO" id="GO:0000272">
    <property type="term" value="P:polysaccharide catabolic process"/>
    <property type="evidence" value="ECO:0007669"/>
    <property type="project" value="InterPro"/>
</dbReference>
<dbReference type="InterPro" id="IPR028994">
    <property type="entry name" value="Integrin_alpha_N"/>
</dbReference>
<evidence type="ECO:0000259" key="3">
    <source>
        <dbReference type="Pfam" id="PF18998"/>
    </source>
</evidence>
<feature type="domain" description="Bacterial repeat" evidence="3">
    <location>
        <begin position="548"/>
        <end position="605"/>
    </location>
</feature>
<dbReference type="Pfam" id="PF18998">
    <property type="entry name" value="Flg_new_2"/>
    <property type="match status" value="1"/>
</dbReference>
<evidence type="ECO:0000313" key="5">
    <source>
        <dbReference type="Proteomes" id="UP000663722"/>
    </source>
</evidence>
<evidence type="ECO:0000313" key="4">
    <source>
        <dbReference type="EMBL" id="QTA91450.1"/>
    </source>
</evidence>
<dbReference type="Pfam" id="PF14312">
    <property type="entry name" value="FG-GAP_2"/>
    <property type="match status" value="3"/>
</dbReference>
<protein>
    <submittedName>
        <fullName evidence="4">FG-GAP repeat-containing protein</fullName>
    </submittedName>
</protein>
<dbReference type="PANTHER" id="PTHR36220:SF1">
    <property type="entry name" value="GAMMA TUBULIN COMPLEX COMPONENT C-TERMINAL DOMAIN-CONTAINING PROTEIN"/>
    <property type="match status" value="1"/>
</dbReference>